<keyword evidence="8" id="KW-1185">Reference proteome</keyword>
<keyword evidence="2" id="KW-0663">Pyridoxal phosphate</keyword>
<comment type="caution">
    <text evidence="7">The sequence shown here is derived from an EMBL/GenBank/DDBJ whole genome shotgun (WGS) entry which is preliminary data.</text>
</comment>
<dbReference type="Proteomes" id="UP000037510">
    <property type="component" value="Unassembled WGS sequence"/>
</dbReference>
<dbReference type="AlphaFoldDB" id="A0A0L7L563"/>
<organism evidence="7 8">
    <name type="scientific">Operophtera brumata</name>
    <name type="common">Winter moth</name>
    <name type="synonym">Phalaena brumata</name>
    <dbReference type="NCBI Taxonomy" id="104452"/>
    <lineage>
        <taxon>Eukaryota</taxon>
        <taxon>Metazoa</taxon>
        <taxon>Ecdysozoa</taxon>
        <taxon>Arthropoda</taxon>
        <taxon>Hexapoda</taxon>
        <taxon>Insecta</taxon>
        <taxon>Pterygota</taxon>
        <taxon>Neoptera</taxon>
        <taxon>Endopterygota</taxon>
        <taxon>Lepidoptera</taxon>
        <taxon>Glossata</taxon>
        <taxon>Ditrysia</taxon>
        <taxon>Geometroidea</taxon>
        <taxon>Geometridae</taxon>
        <taxon>Larentiinae</taxon>
        <taxon>Operophtera</taxon>
    </lineage>
</organism>
<gene>
    <name evidence="7" type="ORF">OBRU01_15001</name>
</gene>
<evidence type="ECO:0000256" key="2">
    <source>
        <dbReference type="ARBA" id="ARBA00022898"/>
    </source>
</evidence>
<dbReference type="GO" id="GO:0006565">
    <property type="term" value="P:L-serine catabolic process"/>
    <property type="evidence" value="ECO:0007669"/>
    <property type="project" value="TreeGrafter"/>
</dbReference>
<dbReference type="PANTHER" id="PTHR48078">
    <property type="entry name" value="THREONINE DEHYDRATASE, MITOCHONDRIAL-RELATED"/>
    <property type="match status" value="1"/>
</dbReference>
<reference evidence="7 8" key="1">
    <citation type="journal article" date="2015" name="Genome Biol. Evol.">
        <title>The genome of winter moth (Operophtera brumata) provides a genomic perspective on sexual dimorphism and phenology.</title>
        <authorList>
            <person name="Derks M.F."/>
            <person name="Smit S."/>
            <person name="Salis L."/>
            <person name="Schijlen E."/>
            <person name="Bossers A."/>
            <person name="Mateman C."/>
            <person name="Pijl A.S."/>
            <person name="de Ridder D."/>
            <person name="Groenen M.A."/>
            <person name="Visser M.E."/>
            <person name="Megens H.J."/>
        </authorList>
    </citation>
    <scope>NUCLEOTIDE SEQUENCE [LARGE SCALE GENOMIC DNA]</scope>
    <source>
        <strain evidence="7">WM2013NL</strain>
        <tissue evidence="7">Head and thorax</tissue>
    </source>
</reference>
<name>A0A0L7L563_OPEBR</name>
<evidence type="ECO:0000313" key="7">
    <source>
        <dbReference type="EMBL" id="KOB70555.1"/>
    </source>
</evidence>
<accession>A0A0L7L563</accession>
<dbReference type="InterPro" id="IPR001926">
    <property type="entry name" value="TrpB-like_PALP"/>
</dbReference>
<sequence length="160" mass="17230">MKLSLGHVSPTEYDLRTELLAPMDLGIEIIEQVPAVDAILIPVGGGSLLCGIAIAVKHLKPDTEIYGIETDKTCSMVESLRKNERIVLDIETTIADALAVNMVGVNTFHNIKGLIVVKEDWVARAVMHIVEDERFVVEGAGAVTVAAIMAGLFPNLKGKK</sequence>
<evidence type="ECO:0000256" key="4">
    <source>
        <dbReference type="ARBA" id="ARBA00041766"/>
    </source>
</evidence>
<dbReference type="EMBL" id="JTDY01002878">
    <property type="protein sequence ID" value="KOB70555.1"/>
    <property type="molecule type" value="Genomic_DNA"/>
</dbReference>
<keyword evidence="3" id="KW-0456">Lyase</keyword>
<evidence type="ECO:0000256" key="5">
    <source>
        <dbReference type="ARBA" id="ARBA00042605"/>
    </source>
</evidence>
<evidence type="ECO:0000313" key="8">
    <source>
        <dbReference type="Proteomes" id="UP000037510"/>
    </source>
</evidence>
<dbReference type="SUPFAM" id="SSF53686">
    <property type="entry name" value="Tryptophan synthase beta subunit-like PLP-dependent enzymes"/>
    <property type="match status" value="1"/>
</dbReference>
<dbReference type="GO" id="GO:0003941">
    <property type="term" value="F:L-serine ammonia-lyase activity"/>
    <property type="evidence" value="ECO:0007669"/>
    <property type="project" value="TreeGrafter"/>
</dbReference>
<dbReference type="Pfam" id="PF00291">
    <property type="entry name" value="PALP"/>
    <property type="match status" value="1"/>
</dbReference>
<dbReference type="InterPro" id="IPR050147">
    <property type="entry name" value="Ser/Thr_Dehydratase"/>
</dbReference>
<dbReference type="GO" id="GO:0004794">
    <property type="term" value="F:threonine deaminase activity"/>
    <property type="evidence" value="ECO:0007669"/>
    <property type="project" value="TreeGrafter"/>
</dbReference>
<dbReference type="GO" id="GO:0009097">
    <property type="term" value="P:isoleucine biosynthetic process"/>
    <property type="evidence" value="ECO:0007669"/>
    <property type="project" value="TreeGrafter"/>
</dbReference>
<dbReference type="Gene3D" id="3.40.50.1100">
    <property type="match status" value="1"/>
</dbReference>
<evidence type="ECO:0000259" key="6">
    <source>
        <dbReference type="Pfam" id="PF00291"/>
    </source>
</evidence>
<protein>
    <recommendedName>
        <fullName evidence="4">L-serine deaminase</fullName>
    </recommendedName>
    <alternativeName>
        <fullName evidence="5">L-threonine dehydratase</fullName>
    </alternativeName>
</protein>
<proteinExistence type="predicted"/>
<dbReference type="STRING" id="104452.A0A0L7L563"/>
<evidence type="ECO:0000256" key="3">
    <source>
        <dbReference type="ARBA" id="ARBA00023239"/>
    </source>
</evidence>
<comment type="cofactor">
    <cofactor evidence="1">
        <name>pyridoxal 5'-phosphate</name>
        <dbReference type="ChEBI" id="CHEBI:597326"/>
    </cofactor>
</comment>
<dbReference type="GO" id="GO:0006567">
    <property type="term" value="P:L-threonine catabolic process"/>
    <property type="evidence" value="ECO:0007669"/>
    <property type="project" value="TreeGrafter"/>
</dbReference>
<evidence type="ECO:0000256" key="1">
    <source>
        <dbReference type="ARBA" id="ARBA00001933"/>
    </source>
</evidence>
<feature type="domain" description="Tryptophan synthase beta chain-like PALP" evidence="6">
    <location>
        <begin position="24"/>
        <end position="152"/>
    </location>
</feature>
<dbReference type="PANTHER" id="PTHR48078:SF19">
    <property type="entry name" value="ACT DOMAIN-CONTAINING PROTEIN"/>
    <property type="match status" value="1"/>
</dbReference>
<dbReference type="InterPro" id="IPR036052">
    <property type="entry name" value="TrpB-like_PALP_sf"/>
</dbReference>